<evidence type="ECO:0000313" key="2">
    <source>
        <dbReference type="Proteomes" id="UP000604825"/>
    </source>
</evidence>
<evidence type="ECO:0000313" key="1">
    <source>
        <dbReference type="EMBL" id="CAD6342831.1"/>
    </source>
</evidence>
<dbReference type="Gene3D" id="3.40.190.10">
    <property type="entry name" value="Periplasmic binding protein-like II"/>
    <property type="match status" value="1"/>
</dbReference>
<keyword evidence="2" id="KW-1185">Reference proteome</keyword>
<sequence length="102" mass="11114">MPVKNGFKEFADVGGESTTAGHQNVTGHCIEVFDAVMSKMPYPVTYEYVPFPNSSESYDNLVSLLPDQSADIVVGDVIITASSRAGWARWKLACRSQTRGGR</sequence>
<protein>
    <submittedName>
        <fullName evidence="1">Uncharacterized protein</fullName>
    </submittedName>
</protein>
<dbReference type="Proteomes" id="UP000604825">
    <property type="component" value="Unassembled WGS sequence"/>
</dbReference>
<dbReference type="EMBL" id="CAJGYO010000611">
    <property type="protein sequence ID" value="CAD6342831.1"/>
    <property type="molecule type" value="Genomic_DNA"/>
</dbReference>
<dbReference type="AlphaFoldDB" id="A0A811SJ20"/>
<accession>A0A811SJ20</accession>
<name>A0A811SJ20_9POAL</name>
<organism evidence="1 2">
    <name type="scientific">Miscanthus lutarioriparius</name>
    <dbReference type="NCBI Taxonomy" id="422564"/>
    <lineage>
        <taxon>Eukaryota</taxon>
        <taxon>Viridiplantae</taxon>
        <taxon>Streptophyta</taxon>
        <taxon>Embryophyta</taxon>
        <taxon>Tracheophyta</taxon>
        <taxon>Spermatophyta</taxon>
        <taxon>Magnoliopsida</taxon>
        <taxon>Liliopsida</taxon>
        <taxon>Poales</taxon>
        <taxon>Poaceae</taxon>
        <taxon>PACMAD clade</taxon>
        <taxon>Panicoideae</taxon>
        <taxon>Andropogonodae</taxon>
        <taxon>Andropogoneae</taxon>
        <taxon>Saccharinae</taxon>
        <taxon>Miscanthus</taxon>
    </lineage>
</organism>
<comment type="caution">
    <text evidence="1">The sequence shown here is derived from an EMBL/GenBank/DDBJ whole genome shotgun (WGS) entry which is preliminary data.</text>
</comment>
<gene>
    <name evidence="1" type="ORF">NCGR_LOCUS66929</name>
</gene>
<dbReference type="SUPFAM" id="SSF53850">
    <property type="entry name" value="Periplasmic binding protein-like II"/>
    <property type="match status" value="1"/>
</dbReference>
<dbReference type="OrthoDB" id="5984008at2759"/>
<reference evidence="1" key="1">
    <citation type="submission" date="2020-10" db="EMBL/GenBank/DDBJ databases">
        <authorList>
            <person name="Han B."/>
            <person name="Lu T."/>
            <person name="Zhao Q."/>
            <person name="Huang X."/>
            <person name="Zhao Y."/>
        </authorList>
    </citation>
    <scope>NUCLEOTIDE SEQUENCE</scope>
</reference>
<proteinExistence type="predicted"/>